<dbReference type="OrthoDB" id="2735536at2759"/>
<dbReference type="SUPFAM" id="SSF51735">
    <property type="entry name" value="NAD(P)-binding Rossmann-fold domains"/>
    <property type="match status" value="1"/>
</dbReference>
<evidence type="ECO:0000313" key="5">
    <source>
        <dbReference type="Proteomes" id="UP000664132"/>
    </source>
</evidence>
<sequence>MYPNPRIPTGSWILVTGVNGLVASNIASLLLEMGYKVRGTVRNVEKASWMQKKFDKSYGKNNFELVPVADLAYEGAFDEAVKGVSGVAHVASIVGSFDPKTGIPGVIDGAVNTLKSAAKEPSVKAFVYTSTSWSAANPQPNVEYSIGPDSWNEHAIKAAWAPPPYGPDRTMDVYAAGKAEAEAASWKFVKETKPDFVFNAVLPSANFGLVCDPEYQGFPSTTGWLKSLFDGELTLHNFVPPQYAIDTIDCARLHIGALLDTAVENQRLFGYAEPYTWNEMLAVFRKLYPKRKFMGDLPDAGRDLSTVTNESAAAVLKKFGKPGFTPFEESVKAATEQIVAFEKTKE</sequence>
<dbReference type="Pfam" id="PF01370">
    <property type="entry name" value="Epimerase"/>
    <property type="match status" value="1"/>
</dbReference>
<dbReference type="GO" id="GO:0016616">
    <property type="term" value="F:oxidoreductase activity, acting on the CH-OH group of donors, NAD or NADP as acceptor"/>
    <property type="evidence" value="ECO:0007669"/>
    <property type="project" value="TreeGrafter"/>
</dbReference>
<dbReference type="AlphaFoldDB" id="A0A8H7W903"/>
<evidence type="ECO:0000259" key="3">
    <source>
        <dbReference type="Pfam" id="PF01370"/>
    </source>
</evidence>
<evidence type="ECO:0000256" key="2">
    <source>
        <dbReference type="ARBA" id="ARBA00023445"/>
    </source>
</evidence>
<dbReference type="PANTHER" id="PTHR10366">
    <property type="entry name" value="NAD DEPENDENT EPIMERASE/DEHYDRATASE"/>
    <property type="match status" value="1"/>
</dbReference>
<name>A0A8H7W903_9HELO</name>
<dbReference type="EMBL" id="JAFJYH010000098">
    <property type="protein sequence ID" value="KAG4419787.1"/>
    <property type="molecule type" value="Genomic_DNA"/>
</dbReference>
<proteinExistence type="inferred from homology"/>
<comment type="similarity">
    <text evidence="2">Belongs to the NAD(P)-dependent epimerase/dehydratase family. Dihydroflavonol-4-reductase subfamily.</text>
</comment>
<dbReference type="InterPro" id="IPR001509">
    <property type="entry name" value="Epimerase_deHydtase"/>
</dbReference>
<dbReference type="PANTHER" id="PTHR10366:SF562">
    <property type="entry name" value="ALDEHYDE REDUCTASE II (AFU_ORTHOLOGUE AFUA_1G11360)"/>
    <property type="match status" value="1"/>
</dbReference>
<comment type="caution">
    <text evidence="4">The sequence shown here is derived from an EMBL/GenBank/DDBJ whole genome shotgun (WGS) entry which is preliminary data.</text>
</comment>
<organism evidence="4 5">
    <name type="scientific">Cadophora malorum</name>
    <dbReference type="NCBI Taxonomy" id="108018"/>
    <lineage>
        <taxon>Eukaryota</taxon>
        <taxon>Fungi</taxon>
        <taxon>Dikarya</taxon>
        <taxon>Ascomycota</taxon>
        <taxon>Pezizomycotina</taxon>
        <taxon>Leotiomycetes</taxon>
        <taxon>Helotiales</taxon>
        <taxon>Ploettnerulaceae</taxon>
        <taxon>Cadophora</taxon>
    </lineage>
</organism>
<feature type="domain" description="NAD-dependent epimerase/dehydratase" evidence="3">
    <location>
        <begin position="13"/>
        <end position="144"/>
    </location>
</feature>
<keyword evidence="5" id="KW-1185">Reference proteome</keyword>
<dbReference type="InterPro" id="IPR050425">
    <property type="entry name" value="NAD(P)_dehydrat-like"/>
</dbReference>
<reference evidence="4" key="1">
    <citation type="submission" date="2021-02" db="EMBL/GenBank/DDBJ databases">
        <title>Genome sequence Cadophora malorum strain M34.</title>
        <authorList>
            <person name="Stefanovic E."/>
            <person name="Vu D."/>
            <person name="Scully C."/>
            <person name="Dijksterhuis J."/>
            <person name="Roader J."/>
            <person name="Houbraken J."/>
        </authorList>
    </citation>
    <scope>NUCLEOTIDE SEQUENCE</scope>
    <source>
        <strain evidence="4">M34</strain>
    </source>
</reference>
<accession>A0A8H7W903</accession>
<dbReference type="FunFam" id="3.40.50.720:FF:000426">
    <property type="entry name" value="Aldehyde reductase 2"/>
    <property type="match status" value="1"/>
</dbReference>
<evidence type="ECO:0000313" key="4">
    <source>
        <dbReference type="EMBL" id="KAG4419787.1"/>
    </source>
</evidence>
<dbReference type="Proteomes" id="UP000664132">
    <property type="component" value="Unassembled WGS sequence"/>
</dbReference>
<keyword evidence="1" id="KW-0560">Oxidoreductase</keyword>
<evidence type="ECO:0000256" key="1">
    <source>
        <dbReference type="ARBA" id="ARBA00023002"/>
    </source>
</evidence>
<dbReference type="InterPro" id="IPR036291">
    <property type="entry name" value="NAD(P)-bd_dom_sf"/>
</dbReference>
<dbReference type="Gene3D" id="3.40.50.720">
    <property type="entry name" value="NAD(P)-binding Rossmann-like Domain"/>
    <property type="match status" value="1"/>
</dbReference>
<gene>
    <name evidence="4" type="ORF">IFR04_007097</name>
</gene>
<protein>
    <recommendedName>
        <fullName evidence="3">NAD-dependent epimerase/dehydratase domain-containing protein</fullName>
    </recommendedName>
</protein>